<sequence>MSKIPDNIRLKELAIIAKLNKPFFDDFISFLKTHNYNSLYDFVVESDSSKAIEVLKNYFNRAVSEEQEIKLYDGIARPYPKDKAKWLFLGWIFRDAPSQRLEPLLKLVPGNSLNERKAKLMDQVRQYVSEIFPQQEQWNWLPIFEVMIDRLEGSRRAIKGNLFEEIVRRNLNDIFKKHQINLEVGKTQIKLSGETYDVIVKGQQGTILIPVKTRETMGGGHALLFTRDIHKAITQANQAGYRCIPVIIAESWTGDLQSLDCRESIYINKNPNLINEVEPLLAEEIEKLLPVFQTLI</sequence>
<dbReference type="KEGG" id="cyj:Cyan7822_1879"/>
<protein>
    <recommendedName>
        <fullName evidence="3">Restriction endonuclease</fullName>
    </recommendedName>
</protein>
<dbReference type="eggNOG" id="ENOG5032W9P">
    <property type="taxonomic scope" value="Bacteria"/>
</dbReference>
<dbReference type="RefSeq" id="WP_013321969.1">
    <property type="nucleotide sequence ID" value="NC_014501.1"/>
</dbReference>
<reference evidence="2" key="1">
    <citation type="journal article" date="2011" name="MBio">
        <title>Novel metabolic attributes of the genus Cyanothece, comprising a group of unicellular nitrogen-fixing Cyanobacteria.</title>
        <authorList>
            <person name="Bandyopadhyay A."/>
            <person name="Elvitigala T."/>
            <person name="Welsh E."/>
            <person name="Stockel J."/>
            <person name="Liberton M."/>
            <person name="Min H."/>
            <person name="Sherman L.A."/>
            <person name="Pakrasi H.B."/>
        </authorList>
    </citation>
    <scope>NUCLEOTIDE SEQUENCE [LARGE SCALE GENOMIC DNA]</scope>
    <source>
        <strain evidence="2">PCC 7822</strain>
    </source>
</reference>
<name>E0U9R2_GLOV7</name>
<evidence type="ECO:0008006" key="3">
    <source>
        <dbReference type="Google" id="ProtNLM"/>
    </source>
</evidence>
<dbReference type="EMBL" id="CP002198">
    <property type="protein sequence ID" value="ADN13863.1"/>
    <property type="molecule type" value="Genomic_DNA"/>
</dbReference>
<evidence type="ECO:0000313" key="2">
    <source>
        <dbReference type="Proteomes" id="UP000008206"/>
    </source>
</evidence>
<keyword evidence="2" id="KW-1185">Reference proteome</keyword>
<accession>E0U9R2</accession>
<gene>
    <name evidence="1" type="ordered locus">Cyan7822_1879</name>
</gene>
<dbReference type="OrthoDB" id="509550at2"/>
<evidence type="ECO:0000313" key="1">
    <source>
        <dbReference type="EMBL" id="ADN13863.1"/>
    </source>
</evidence>
<dbReference type="AlphaFoldDB" id="E0U9R2"/>
<dbReference type="Proteomes" id="UP000008206">
    <property type="component" value="Chromosome"/>
</dbReference>
<proteinExistence type="predicted"/>
<organism evidence="1 2">
    <name type="scientific">Gloeothece verrucosa (strain PCC 7822)</name>
    <name type="common">Cyanothece sp. (strain PCC 7822)</name>
    <dbReference type="NCBI Taxonomy" id="497965"/>
    <lineage>
        <taxon>Bacteria</taxon>
        <taxon>Bacillati</taxon>
        <taxon>Cyanobacteriota</taxon>
        <taxon>Cyanophyceae</taxon>
        <taxon>Oscillatoriophycideae</taxon>
        <taxon>Chroococcales</taxon>
        <taxon>Aphanothecaceae</taxon>
        <taxon>Gloeothece</taxon>
        <taxon>Gloeothece verrucosa</taxon>
    </lineage>
</organism>
<dbReference type="HOGENOM" id="CLU_949035_0_0_3"/>
<dbReference type="REBASE" id="27800">
    <property type="entry name" value="Csp7822ORF1878P"/>
</dbReference>